<dbReference type="InterPro" id="IPR037401">
    <property type="entry name" value="SnoaL-like"/>
</dbReference>
<dbReference type="InterPro" id="IPR032710">
    <property type="entry name" value="NTF2-like_dom_sf"/>
</dbReference>
<dbReference type="Pfam" id="PF13577">
    <property type="entry name" value="SnoaL_4"/>
    <property type="match status" value="1"/>
</dbReference>
<dbReference type="Proteomes" id="UP000318693">
    <property type="component" value="Unassembled WGS sequence"/>
</dbReference>
<sequence>MTALDPRDAEEIKSLKARYFRYIDTKQWDRLRTVFTDDASFDGLWASAPTPEAFIETISKNLGRSDVVTVHQGFMPELRALDADRARGIWGMEDYLTWPAGERAYLGVSVPGQRGIRGYGHYEEDYRRTSDGWRISFLRLTRLRIDPIVGDPGEQPVYPFVRASTDWLEQVDQHG</sequence>
<organism evidence="2 3">
    <name type="scientific">Georgenia yuyongxinii</name>
    <dbReference type="NCBI Taxonomy" id="2589797"/>
    <lineage>
        <taxon>Bacteria</taxon>
        <taxon>Bacillati</taxon>
        <taxon>Actinomycetota</taxon>
        <taxon>Actinomycetes</taxon>
        <taxon>Micrococcales</taxon>
        <taxon>Bogoriellaceae</taxon>
        <taxon>Georgenia</taxon>
    </lineage>
</organism>
<dbReference type="AlphaFoldDB" id="A0A552WRM8"/>
<evidence type="ECO:0000313" key="2">
    <source>
        <dbReference type="EMBL" id="TRW45269.1"/>
    </source>
</evidence>
<dbReference type="SUPFAM" id="SSF54427">
    <property type="entry name" value="NTF2-like"/>
    <property type="match status" value="1"/>
</dbReference>
<proteinExistence type="predicted"/>
<protein>
    <submittedName>
        <fullName evidence="2">Nuclear transport factor 2 family protein</fullName>
    </submittedName>
</protein>
<feature type="domain" description="SnoaL-like" evidence="1">
    <location>
        <begin position="8"/>
        <end position="138"/>
    </location>
</feature>
<gene>
    <name evidence="2" type="ORF">FJ693_10325</name>
</gene>
<comment type="caution">
    <text evidence="2">The sequence shown here is derived from an EMBL/GenBank/DDBJ whole genome shotgun (WGS) entry which is preliminary data.</text>
</comment>
<dbReference type="EMBL" id="VJXR01000026">
    <property type="protein sequence ID" value="TRW45269.1"/>
    <property type="molecule type" value="Genomic_DNA"/>
</dbReference>
<dbReference type="Gene3D" id="3.10.450.50">
    <property type="match status" value="1"/>
</dbReference>
<evidence type="ECO:0000313" key="3">
    <source>
        <dbReference type="Proteomes" id="UP000318693"/>
    </source>
</evidence>
<reference evidence="2 3" key="1">
    <citation type="submission" date="2019-07" db="EMBL/GenBank/DDBJ databases">
        <title>Georgenia wutianyii sp. nov. and Georgenia *** sp. nov. isolated from plateau pika (Ochotona curzoniae) in the Qinghai-Tibet plateau of China.</title>
        <authorList>
            <person name="Tian Z."/>
        </authorList>
    </citation>
    <scope>NUCLEOTIDE SEQUENCE [LARGE SCALE GENOMIC DNA]</scope>
    <source>
        <strain evidence="2 3">Z446</strain>
    </source>
</reference>
<name>A0A552WRM8_9MICO</name>
<evidence type="ECO:0000259" key="1">
    <source>
        <dbReference type="Pfam" id="PF13577"/>
    </source>
</evidence>
<dbReference type="RefSeq" id="WP_143418454.1">
    <property type="nucleotide sequence ID" value="NZ_VJXR01000026.1"/>
</dbReference>
<keyword evidence="3" id="KW-1185">Reference proteome</keyword>
<accession>A0A552WRM8</accession>